<evidence type="ECO:0000256" key="3">
    <source>
        <dbReference type="ARBA" id="ARBA00004430"/>
    </source>
</evidence>
<keyword evidence="6" id="KW-0217">Developmental protein</keyword>
<dbReference type="GO" id="GO:0045504">
    <property type="term" value="F:dynein heavy chain binding"/>
    <property type="evidence" value="ECO:0007669"/>
    <property type="project" value="TreeGrafter"/>
</dbReference>
<dbReference type="SUPFAM" id="SSF52540">
    <property type="entry name" value="P-loop containing nucleoside triphosphate hydrolases"/>
    <property type="match status" value="1"/>
</dbReference>
<comment type="similarity">
    <text evidence="4">Belongs to the dynein light intermediate chain family.</text>
</comment>
<keyword evidence="8" id="KW-0493">Microtubule</keyword>
<evidence type="ECO:0000313" key="16">
    <source>
        <dbReference type="EMBL" id="CBJ31108.1"/>
    </source>
</evidence>
<dbReference type="Gene3D" id="3.40.50.300">
    <property type="entry name" value="P-loop containing nucleotide triphosphate hydrolases"/>
    <property type="match status" value="1"/>
</dbReference>
<dbReference type="AlphaFoldDB" id="D7FSG7"/>
<keyword evidence="10" id="KW-0243">Dynein</keyword>
<dbReference type="GO" id="GO:0005930">
    <property type="term" value="C:axoneme"/>
    <property type="evidence" value="ECO:0007669"/>
    <property type="project" value="UniProtKB-SubCell"/>
</dbReference>
<keyword evidence="13" id="KW-0206">Cytoskeleton</keyword>
<feature type="region of interest" description="Disordered" evidence="15">
    <location>
        <begin position="19"/>
        <end position="45"/>
    </location>
</feature>
<keyword evidence="11" id="KW-0969">Cilium</keyword>
<dbReference type="GO" id="GO:0005813">
    <property type="term" value="C:centrosome"/>
    <property type="evidence" value="ECO:0007669"/>
    <property type="project" value="UniProtKB-SubCell"/>
</dbReference>
<evidence type="ECO:0000256" key="13">
    <source>
        <dbReference type="ARBA" id="ARBA00023212"/>
    </source>
</evidence>
<evidence type="ECO:0000256" key="7">
    <source>
        <dbReference type="ARBA" id="ARBA00022490"/>
    </source>
</evidence>
<keyword evidence="9" id="KW-0970">Cilium biogenesis/degradation</keyword>
<feature type="region of interest" description="Disordered" evidence="15">
    <location>
        <begin position="357"/>
        <end position="391"/>
    </location>
</feature>
<dbReference type="CDD" id="cd00882">
    <property type="entry name" value="Ras_like_GTPase"/>
    <property type="match status" value="1"/>
</dbReference>
<proteinExistence type="inferred from homology"/>
<evidence type="ECO:0000256" key="4">
    <source>
        <dbReference type="ARBA" id="ARBA00006831"/>
    </source>
</evidence>
<keyword evidence="7" id="KW-0963">Cytoplasm</keyword>
<dbReference type="GO" id="GO:0005868">
    <property type="term" value="C:cytoplasmic dynein complex"/>
    <property type="evidence" value="ECO:0007669"/>
    <property type="project" value="InterPro"/>
</dbReference>
<gene>
    <name evidence="16" type="primary">D2LIC</name>
    <name evidence="16" type="ORF">Esi_0233_0027</name>
</gene>
<evidence type="ECO:0000256" key="11">
    <source>
        <dbReference type="ARBA" id="ARBA00023069"/>
    </source>
</evidence>
<comment type="subcellular location">
    <subcellularLocation>
        <location evidence="3">Cytoplasm</location>
        <location evidence="3">Cytoskeleton</location>
        <location evidence="3">Cilium axoneme</location>
    </subcellularLocation>
    <subcellularLocation>
        <location evidence="1">Cytoplasm</location>
        <location evidence="1">Cytoskeleton</location>
        <location evidence="1">Cilium basal body</location>
    </subcellularLocation>
    <subcellularLocation>
        <location evidence="2">Cytoplasm</location>
        <location evidence="2">Cytoskeleton</location>
        <location evidence="2">Microtubule organizing center</location>
        <location evidence="2">Centrosome</location>
    </subcellularLocation>
</comment>
<dbReference type="InterPro" id="IPR022780">
    <property type="entry name" value="Dynein_light_int_chain"/>
</dbReference>
<organism evidence="16 17">
    <name type="scientific">Ectocarpus siliculosus</name>
    <name type="common">Brown alga</name>
    <name type="synonym">Conferva siliculosa</name>
    <dbReference type="NCBI Taxonomy" id="2880"/>
    <lineage>
        <taxon>Eukaryota</taxon>
        <taxon>Sar</taxon>
        <taxon>Stramenopiles</taxon>
        <taxon>Ochrophyta</taxon>
        <taxon>PX clade</taxon>
        <taxon>Phaeophyceae</taxon>
        <taxon>Ectocarpales</taxon>
        <taxon>Ectocarpaceae</taxon>
        <taxon>Ectocarpus</taxon>
    </lineage>
</organism>
<dbReference type="PANTHER" id="PTHR13236:SF0">
    <property type="entry name" value="CYTOPLASMIC DYNEIN 2 LIGHT INTERMEDIATE CHAIN 1"/>
    <property type="match status" value="1"/>
</dbReference>
<name>D7FSG7_ECTSI</name>
<dbReference type="GO" id="GO:0005874">
    <property type="term" value="C:microtubule"/>
    <property type="evidence" value="ECO:0007669"/>
    <property type="project" value="UniProtKB-KW"/>
</dbReference>
<dbReference type="PANTHER" id="PTHR13236">
    <property type="entry name" value="DYNEIN 2 LIGHT INTERMEDIATE CHAIN, ISOFORM 2"/>
    <property type="match status" value="1"/>
</dbReference>
<dbReference type="OrthoDB" id="10263060at2759"/>
<feature type="region of interest" description="Disordered" evidence="15">
    <location>
        <begin position="403"/>
        <end position="468"/>
    </location>
</feature>
<evidence type="ECO:0000256" key="1">
    <source>
        <dbReference type="ARBA" id="ARBA00004120"/>
    </source>
</evidence>
<evidence type="ECO:0000256" key="8">
    <source>
        <dbReference type="ARBA" id="ARBA00022701"/>
    </source>
</evidence>
<evidence type="ECO:0000256" key="6">
    <source>
        <dbReference type="ARBA" id="ARBA00022473"/>
    </source>
</evidence>
<dbReference type="Proteomes" id="UP000002630">
    <property type="component" value="Unassembled WGS sequence"/>
</dbReference>
<evidence type="ECO:0000256" key="15">
    <source>
        <dbReference type="SAM" id="MobiDB-lite"/>
    </source>
</evidence>
<dbReference type="GO" id="GO:0035735">
    <property type="term" value="P:intraciliary transport involved in cilium assembly"/>
    <property type="evidence" value="ECO:0007669"/>
    <property type="project" value="InterPro"/>
</dbReference>
<feature type="compositionally biased region" description="Gly residues" evidence="15">
    <location>
        <begin position="425"/>
        <end position="440"/>
    </location>
</feature>
<keyword evidence="17" id="KW-1185">Reference proteome</keyword>
<sequence>MGEDIWSLVSRQLYATSSVNTRQQQADEVKDDGEAEVPGEGGDPADSAGKITAVCAFASYALCVGMPGAGKSTLLNTYLNPHNDSIPKPTVALEYMFARRASAANMPKDVAHIWELGGGSHVSDLVRVPITPDRFHDALYIIVVDLSRPSSVIPHLLQWTDQIKACVKVCVRELGKRDPTFAETLKRKTYAKLGRDHPDLRAVRPCPVPLVIVGNKYDVFKNQESARKRILAQALRFVAHINGASLLFCSSRDKKLKDILRLTLNTHLFRAGSRKSSETNPERPLAVTAGCDSLDSILKNTPPGTRREDFLSGNGIADGAMGVWKRAVEDVFGAPDRAGGSLMSMLLLVGNSGGGDDYGGSGKRDEGDGGDNNNDTDNPFPEAAVDEHRAQRDEILRRYRKDAERKAKLAMKASTGSHHQQKGGTISGGSGGGGSGGHGSGVAPTGRRRSRCSEGSNGSKDAPPSSRK</sequence>
<protein>
    <recommendedName>
        <fullName evidence="5">Cytoplasmic dynein 2 light intermediate chain 1</fullName>
    </recommendedName>
</protein>
<dbReference type="EMBL" id="FN649760">
    <property type="protein sequence ID" value="CBJ31108.1"/>
    <property type="molecule type" value="Genomic_DNA"/>
</dbReference>
<dbReference type="GO" id="GO:0035721">
    <property type="term" value="P:intraciliary retrograde transport"/>
    <property type="evidence" value="ECO:0007669"/>
    <property type="project" value="InterPro"/>
</dbReference>
<dbReference type="InterPro" id="IPR040045">
    <property type="entry name" value="DYNC2LI1"/>
</dbReference>
<evidence type="ECO:0000256" key="5">
    <source>
        <dbReference type="ARBA" id="ARBA00018863"/>
    </source>
</evidence>
<evidence type="ECO:0000313" key="17">
    <source>
        <dbReference type="Proteomes" id="UP000002630"/>
    </source>
</evidence>
<accession>D7FSG7</accession>
<evidence type="ECO:0000256" key="10">
    <source>
        <dbReference type="ARBA" id="ARBA00023017"/>
    </source>
</evidence>
<evidence type="ECO:0000256" key="12">
    <source>
        <dbReference type="ARBA" id="ARBA00023175"/>
    </source>
</evidence>
<evidence type="ECO:0000256" key="14">
    <source>
        <dbReference type="ARBA" id="ARBA00023273"/>
    </source>
</evidence>
<dbReference type="Pfam" id="PF05783">
    <property type="entry name" value="DLIC"/>
    <property type="match status" value="1"/>
</dbReference>
<dbReference type="eggNOG" id="KOG3929">
    <property type="taxonomic scope" value="Eukaryota"/>
</dbReference>
<evidence type="ECO:0000256" key="2">
    <source>
        <dbReference type="ARBA" id="ARBA00004300"/>
    </source>
</evidence>
<evidence type="ECO:0000256" key="9">
    <source>
        <dbReference type="ARBA" id="ARBA00022794"/>
    </source>
</evidence>
<dbReference type="InParanoid" id="D7FSG7"/>
<dbReference type="GO" id="GO:0036064">
    <property type="term" value="C:ciliary basal body"/>
    <property type="evidence" value="ECO:0007669"/>
    <property type="project" value="TreeGrafter"/>
</dbReference>
<keyword evidence="14" id="KW-0966">Cell projection</keyword>
<dbReference type="STRING" id="2880.D7FSG7"/>
<dbReference type="InterPro" id="IPR027417">
    <property type="entry name" value="P-loop_NTPase"/>
</dbReference>
<keyword evidence="12" id="KW-0505">Motor protein</keyword>
<reference evidence="16 17" key="1">
    <citation type="journal article" date="2010" name="Nature">
        <title>The Ectocarpus genome and the independent evolution of multicellularity in brown algae.</title>
        <authorList>
            <person name="Cock J.M."/>
            <person name="Sterck L."/>
            <person name="Rouze P."/>
            <person name="Scornet D."/>
            <person name="Allen A.E."/>
            <person name="Amoutzias G."/>
            <person name="Anthouard V."/>
            <person name="Artiguenave F."/>
            <person name="Aury J.M."/>
            <person name="Badger J.H."/>
            <person name="Beszteri B."/>
            <person name="Billiau K."/>
            <person name="Bonnet E."/>
            <person name="Bothwell J.H."/>
            <person name="Bowler C."/>
            <person name="Boyen C."/>
            <person name="Brownlee C."/>
            <person name="Carrano C.J."/>
            <person name="Charrier B."/>
            <person name="Cho G.Y."/>
            <person name="Coelho S.M."/>
            <person name="Collen J."/>
            <person name="Corre E."/>
            <person name="Da Silva C."/>
            <person name="Delage L."/>
            <person name="Delaroque N."/>
            <person name="Dittami S.M."/>
            <person name="Doulbeau S."/>
            <person name="Elias M."/>
            <person name="Farnham G."/>
            <person name="Gachon C.M."/>
            <person name="Gschloessl B."/>
            <person name="Heesch S."/>
            <person name="Jabbari K."/>
            <person name="Jubin C."/>
            <person name="Kawai H."/>
            <person name="Kimura K."/>
            <person name="Kloareg B."/>
            <person name="Kupper F.C."/>
            <person name="Lang D."/>
            <person name="Le Bail A."/>
            <person name="Leblanc C."/>
            <person name="Lerouge P."/>
            <person name="Lohr M."/>
            <person name="Lopez P.J."/>
            <person name="Martens C."/>
            <person name="Maumus F."/>
            <person name="Michel G."/>
            <person name="Miranda-Saavedra D."/>
            <person name="Morales J."/>
            <person name="Moreau H."/>
            <person name="Motomura T."/>
            <person name="Nagasato C."/>
            <person name="Napoli C.A."/>
            <person name="Nelson D.R."/>
            <person name="Nyvall-Collen P."/>
            <person name="Peters A.F."/>
            <person name="Pommier C."/>
            <person name="Potin P."/>
            <person name="Poulain J."/>
            <person name="Quesneville H."/>
            <person name="Read B."/>
            <person name="Rensing S.A."/>
            <person name="Ritter A."/>
            <person name="Rousvoal S."/>
            <person name="Samanta M."/>
            <person name="Samson G."/>
            <person name="Schroeder D.C."/>
            <person name="Segurens B."/>
            <person name="Strittmatter M."/>
            <person name="Tonon T."/>
            <person name="Tregear J.W."/>
            <person name="Valentin K."/>
            <person name="von Dassow P."/>
            <person name="Yamagishi T."/>
            <person name="Van de Peer Y."/>
            <person name="Wincker P."/>
        </authorList>
    </citation>
    <scope>NUCLEOTIDE SEQUENCE [LARGE SCALE GENOMIC DNA]</scope>
    <source>
        <strain evidence="17">Ec32 / CCAP1310/4</strain>
    </source>
</reference>